<proteinExistence type="predicted"/>
<evidence type="ECO:0000313" key="2">
    <source>
        <dbReference type="Proteomes" id="UP001497522"/>
    </source>
</evidence>
<gene>
    <name evidence="1" type="ORF">CSSPJE1EN2_LOCUS24858</name>
</gene>
<reference evidence="1" key="1">
    <citation type="submission" date="2024-03" db="EMBL/GenBank/DDBJ databases">
        <authorList>
            <consortium name="ELIXIR-Norway"/>
            <consortium name="Elixir Norway"/>
        </authorList>
    </citation>
    <scope>NUCLEOTIDE SEQUENCE</scope>
</reference>
<name>A0ABP1A0X9_9BRYO</name>
<dbReference type="Proteomes" id="UP001497522">
    <property type="component" value="Unassembled WGS sequence"/>
</dbReference>
<protein>
    <submittedName>
        <fullName evidence="1">Uncharacterized protein</fullName>
    </submittedName>
</protein>
<accession>A0ABP1A0X9</accession>
<dbReference type="EMBL" id="CAXHBF010000049">
    <property type="protein sequence ID" value="CAK9854926.1"/>
    <property type="molecule type" value="Genomic_DNA"/>
</dbReference>
<evidence type="ECO:0000313" key="1">
    <source>
        <dbReference type="EMBL" id="CAK9854926.1"/>
    </source>
</evidence>
<sequence length="83" mass="9518">MVWCEEWLHVIFELLEQSKRCEGGFAEGETRDDFEEELDSLVTGIDLQPTCSHVNRHFTVYFAALRAFVELGNATVGVKVQRL</sequence>
<organism evidence="1 2">
    <name type="scientific">Sphagnum jensenii</name>
    <dbReference type="NCBI Taxonomy" id="128206"/>
    <lineage>
        <taxon>Eukaryota</taxon>
        <taxon>Viridiplantae</taxon>
        <taxon>Streptophyta</taxon>
        <taxon>Embryophyta</taxon>
        <taxon>Bryophyta</taxon>
        <taxon>Sphagnophytina</taxon>
        <taxon>Sphagnopsida</taxon>
        <taxon>Sphagnales</taxon>
        <taxon>Sphagnaceae</taxon>
        <taxon>Sphagnum</taxon>
    </lineage>
</organism>
<comment type="caution">
    <text evidence="1">The sequence shown here is derived from an EMBL/GenBank/DDBJ whole genome shotgun (WGS) entry which is preliminary data.</text>
</comment>
<keyword evidence="2" id="KW-1185">Reference proteome</keyword>